<reference evidence="3" key="1">
    <citation type="journal article" date="2021" name="PeerJ">
        <title>Extensive microbial diversity within the chicken gut microbiome revealed by metagenomics and culture.</title>
        <authorList>
            <person name="Gilroy R."/>
            <person name="Ravi A."/>
            <person name="Getino M."/>
            <person name="Pursley I."/>
            <person name="Horton D.L."/>
            <person name="Alikhan N.F."/>
            <person name="Baker D."/>
            <person name="Gharbi K."/>
            <person name="Hall N."/>
            <person name="Watson M."/>
            <person name="Adriaenssens E.M."/>
            <person name="Foster-Nyarko E."/>
            <person name="Jarju S."/>
            <person name="Secka A."/>
            <person name="Antonio M."/>
            <person name="Oren A."/>
            <person name="Chaudhuri R.R."/>
            <person name="La Ragione R."/>
            <person name="Hildebrand F."/>
            <person name="Pallen M.J."/>
        </authorList>
    </citation>
    <scope>NUCLEOTIDE SEQUENCE</scope>
    <source>
        <strain evidence="3">ChiHjej13B12-24818</strain>
    </source>
</reference>
<proteinExistence type="predicted"/>
<dbReference type="AlphaFoldDB" id="A0A9D2LDF7"/>
<dbReference type="Proteomes" id="UP000823823">
    <property type="component" value="Unassembled WGS sequence"/>
</dbReference>
<keyword evidence="1" id="KW-1133">Transmembrane helix</keyword>
<sequence length="652" mass="68149">MSRSRSRGTWTTLVTRGAALAAAALLAVGLVLPAAALGEDGPFPLPTDTDTVPIVPGMTTDVPLVALLEDAQQDELDLGSARLGIPEDVDDSQKSLMEVGEDSRSLAVDGEGTWALLDEGLVFTPLTGVEEPTTPIALTIGSHHDSRSLPAVLTPEPVELEETTVHGSAGTPTSLELGETVPADGDVRLELDGLPAGSTQVADGSRVSIPEPEQSVWQLSADRSTLTYNPSSSQLGRQPVPLRYVVLDGEGAPVGSGRVSVTVPIISDLYVSAPYGHDIEFAVGEGQQFVDSETLRLEPPDGEEGMDVDEEGTEVVVPDQGVWTLDRESATVRFSPESDQVRETAPMFVTGGDGEGAEAAPALLSTAYPILVDRHQSAAPGTEAVFDLTTGIRDVRSDSLRFDPEQLPEAAELSEDGTELVVPGEGAWTIDLGTRTVTMDPEEDMTGAATPVAITGSGVYADNPVSATLEAVFSPVLATLRDDEQRTAPGEPVTVDVLGNDTAGSGAQPLVPESVQLRSLAATNLSELEDGAGSRLVIPGEGTYTVAENGSVSFDPEPDFIGSTTPVEYEVLDSEGIPATATVVVEVDPEMAADGELRPEVGGINSLLAGLMPSSPSTSMVFGTIVLLLIFAGGVSLWIGWRIEVDRRTWSD</sequence>
<protein>
    <recommendedName>
        <fullName evidence="2">CshA domain-containing protein</fullName>
    </recommendedName>
</protein>
<evidence type="ECO:0000313" key="3">
    <source>
        <dbReference type="EMBL" id="HJB10637.1"/>
    </source>
</evidence>
<feature type="transmembrane region" description="Helical" evidence="1">
    <location>
        <begin position="620"/>
        <end position="641"/>
    </location>
</feature>
<name>A0A9D2LDF7_9MICO</name>
<comment type="caution">
    <text evidence="3">The sequence shown here is derived from an EMBL/GenBank/DDBJ whole genome shotgun (WGS) entry which is preliminary data.</text>
</comment>
<gene>
    <name evidence="3" type="ORF">H9786_08935</name>
</gene>
<keyword evidence="1" id="KW-0812">Transmembrane</keyword>
<organism evidence="3 4">
    <name type="scientific">Candidatus Brachybacterium merdavium</name>
    <dbReference type="NCBI Taxonomy" id="2838513"/>
    <lineage>
        <taxon>Bacteria</taxon>
        <taxon>Bacillati</taxon>
        <taxon>Actinomycetota</taxon>
        <taxon>Actinomycetes</taxon>
        <taxon>Micrococcales</taxon>
        <taxon>Dermabacteraceae</taxon>
        <taxon>Brachybacterium</taxon>
    </lineage>
</organism>
<dbReference type="InterPro" id="IPR026395">
    <property type="entry name" value="CshA_fibril"/>
</dbReference>
<dbReference type="EMBL" id="DWZH01000066">
    <property type="protein sequence ID" value="HJB10637.1"/>
    <property type="molecule type" value="Genomic_DNA"/>
</dbReference>
<evidence type="ECO:0000313" key="4">
    <source>
        <dbReference type="Proteomes" id="UP000823823"/>
    </source>
</evidence>
<feature type="domain" description="CshA" evidence="2">
    <location>
        <begin position="526"/>
        <end position="587"/>
    </location>
</feature>
<evidence type="ECO:0000256" key="1">
    <source>
        <dbReference type="SAM" id="Phobius"/>
    </source>
</evidence>
<keyword evidence="1" id="KW-0472">Membrane</keyword>
<evidence type="ECO:0000259" key="2">
    <source>
        <dbReference type="Pfam" id="PF19076"/>
    </source>
</evidence>
<dbReference type="Pfam" id="PF19076">
    <property type="entry name" value="CshA_repeat"/>
    <property type="match status" value="1"/>
</dbReference>
<accession>A0A9D2LDF7</accession>
<dbReference type="NCBIfam" id="TIGR04225">
    <property type="entry name" value="CshA_fibril_rpt"/>
    <property type="match status" value="1"/>
</dbReference>
<reference evidence="3" key="2">
    <citation type="submission" date="2021-04" db="EMBL/GenBank/DDBJ databases">
        <authorList>
            <person name="Gilroy R."/>
        </authorList>
    </citation>
    <scope>NUCLEOTIDE SEQUENCE</scope>
    <source>
        <strain evidence="3">ChiHjej13B12-24818</strain>
    </source>
</reference>